<comment type="caution">
    <text evidence="5">The sequence shown here is derived from an EMBL/GenBank/DDBJ whole genome shotgun (WGS) entry which is preliminary data.</text>
</comment>
<dbReference type="InterPro" id="IPR003094">
    <property type="entry name" value="6Pfruct_kin"/>
</dbReference>
<dbReference type="OrthoDB" id="267323at2759"/>
<dbReference type="InterPro" id="IPR027417">
    <property type="entry name" value="P-loop_NTPase"/>
</dbReference>
<gene>
    <name evidence="5" type="ORF">NliqN6_6473</name>
</gene>
<dbReference type="FunFam" id="3.40.50.1240:FF:000036">
    <property type="entry name" value="6-phosphofructo-2-kinase/fructose-2, 6-bisphosphatase"/>
    <property type="match status" value="1"/>
</dbReference>
<dbReference type="AlphaFoldDB" id="A0A8H3YK08"/>
<dbReference type="SUPFAM" id="SSF53254">
    <property type="entry name" value="Phosphoglycerate mutase-like"/>
    <property type="match status" value="1"/>
</dbReference>
<dbReference type="InterPro" id="IPR029033">
    <property type="entry name" value="His_PPase_superfam"/>
</dbReference>
<dbReference type="GO" id="GO:0004331">
    <property type="term" value="F:fructose-2,6-bisphosphate 2-phosphatase activity"/>
    <property type="evidence" value="ECO:0007669"/>
    <property type="project" value="TreeGrafter"/>
</dbReference>
<dbReference type="PANTHER" id="PTHR10606">
    <property type="entry name" value="6-PHOSPHOFRUCTO-2-KINASE/FRUCTOSE-2,6-BISPHOSPHATASE"/>
    <property type="match status" value="1"/>
</dbReference>
<feature type="region of interest" description="Disordered" evidence="3">
    <location>
        <begin position="471"/>
        <end position="505"/>
    </location>
</feature>
<evidence type="ECO:0000256" key="3">
    <source>
        <dbReference type="SAM" id="MobiDB-lite"/>
    </source>
</evidence>
<dbReference type="InterPro" id="IPR013079">
    <property type="entry name" value="6Phosfructo_kin"/>
</dbReference>
<accession>A0A8H3YK08</accession>
<organism evidence="5 6">
    <name type="scientific">Naganishia liquefaciens</name>
    <dbReference type="NCBI Taxonomy" id="104408"/>
    <lineage>
        <taxon>Eukaryota</taxon>
        <taxon>Fungi</taxon>
        <taxon>Dikarya</taxon>
        <taxon>Basidiomycota</taxon>
        <taxon>Agaricomycotina</taxon>
        <taxon>Tremellomycetes</taxon>
        <taxon>Filobasidiales</taxon>
        <taxon>Filobasidiaceae</taxon>
        <taxon>Naganishia</taxon>
    </lineage>
</organism>
<dbReference type="PIRSF" id="PIRSF000709">
    <property type="entry name" value="6PFK_2-Ptase"/>
    <property type="match status" value="1"/>
</dbReference>
<evidence type="ECO:0000256" key="1">
    <source>
        <dbReference type="ARBA" id="ARBA00022741"/>
    </source>
</evidence>
<keyword evidence="2" id="KW-0067">ATP-binding</keyword>
<dbReference type="Proteomes" id="UP000620104">
    <property type="component" value="Unassembled WGS sequence"/>
</dbReference>
<evidence type="ECO:0000313" key="5">
    <source>
        <dbReference type="EMBL" id="GHJ90071.1"/>
    </source>
</evidence>
<dbReference type="GO" id="GO:0006000">
    <property type="term" value="P:fructose metabolic process"/>
    <property type="evidence" value="ECO:0007669"/>
    <property type="project" value="InterPro"/>
</dbReference>
<dbReference type="PANTHER" id="PTHR10606:SF39">
    <property type="entry name" value="6-PHOSPHOFRUCTO-2-KINASE_FRUCTOSE-2,6-BISPHOSPHATASE YLR345W-RELATED"/>
    <property type="match status" value="1"/>
</dbReference>
<dbReference type="GO" id="GO:0003873">
    <property type="term" value="F:6-phosphofructo-2-kinase activity"/>
    <property type="evidence" value="ECO:0007669"/>
    <property type="project" value="InterPro"/>
</dbReference>
<dbReference type="Pfam" id="PF01591">
    <property type="entry name" value="6PF2K"/>
    <property type="match status" value="1"/>
</dbReference>
<protein>
    <recommendedName>
        <fullName evidence="4">6-phosphofructo-2-kinase domain-containing protein</fullName>
    </recommendedName>
</protein>
<keyword evidence="1" id="KW-0547">Nucleotide-binding</keyword>
<feature type="compositionally biased region" description="Basic and acidic residues" evidence="3">
    <location>
        <begin position="485"/>
        <end position="496"/>
    </location>
</feature>
<dbReference type="PRINTS" id="PR00991">
    <property type="entry name" value="6PFRUCTKNASE"/>
</dbReference>
<sequence>MAAPLYTTSSGRLFHAGLIFIPLVGLPARGKTHIARSLERYLRWLGVKTRVFSLGDYRRKVLGGANVVPDDYFDADAKSPETIALRKKIKDGVEDQVWDFFSRQGGQVVIYDANNGDRASRRELYEKFEARGVHVIFLESMCDKDDIIEGNIRSVKLSSPDYLRWDPEKAVADYWKRIKQQEAQYQEVTPDEGPFIKIMNVGEKIVVNRIEGYLQTRCCFYLMNIHNRHRTIYFARSGQSLIEHSYKADSDLSPAGWEYAERLRAAVTARRKQVAEEKKARGEEWKDRKLVIWTSARRRAHHTAWPFSQSGYKVVQKPQMSEINPGVWDGLSPEEAKQTYPDEWERFLSDPYAHRAPRAESYHDLSVRLEPVIFELERHQDDLLIIGHASVIRCLLAYLVGLPPNEVPAVEIARGDLVEVVPASYGVLSRAFHFWSGEGRDDATGANLYENFAEATVGTVHDIDSVLPSAAEDLQEKAEAEEEEERAKEGGGDGKLGRSMSFLKI</sequence>
<proteinExistence type="predicted"/>
<dbReference type="GO" id="GO:0005829">
    <property type="term" value="C:cytosol"/>
    <property type="evidence" value="ECO:0007669"/>
    <property type="project" value="TreeGrafter"/>
</dbReference>
<dbReference type="EMBL" id="BLZA01000053">
    <property type="protein sequence ID" value="GHJ90071.1"/>
    <property type="molecule type" value="Genomic_DNA"/>
</dbReference>
<dbReference type="FunFam" id="3.40.50.300:FF:001280">
    <property type="entry name" value="Related to 6-phosphofructo-2-kinase"/>
    <property type="match status" value="1"/>
</dbReference>
<name>A0A8H3YK08_9TREE</name>
<reference evidence="5" key="1">
    <citation type="submission" date="2020-07" db="EMBL/GenBank/DDBJ databases">
        <title>Draft Genome Sequence of a Deep-Sea Yeast, Naganishia (Cryptococcus) liquefaciens strain N6.</title>
        <authorList>
            <person name="Han Y.W."/>
            <person name="Kajitani R."/>
            <person name="Morimoto H."/>
            <person name="Parhat M."/>
            <person name="Tsubouchi H."/>
            <person name="Bakenova O."/>
            <person name="Ogata M."/>
            <person name="Argunhan B."/>
            <person name="Aoki R."/>
            <person name="Kajiwara S."/>
            <person name="Itoh T."/>
            <person name="Iwasaki H."/>
        </authorList>
    </citation>
    <scope>NUCLEOTIDE SEQUENCE</scope>
    <source>
        <strain evidence="5">N6</strain>
    </source>
</reference>
<evidence type="ECO:0000313" key="6">
    <source>
        <dbReference type="Proteomes" id="UP000620104"/>
    </source>
</evidence>
<dbReference type="SUPFAM" id="SSF52540">
    <property type="entry name" value="P-loop containing nucleoside triphosphate hydrolases"/>
    <property type="match status" value="1"/>
</dbReference>
<dbReference type="Gene3D" id="3.40.50.1240">
    <property type="entry name" value="Phosphoglycerate mutase-like"/>
    <property type="match status" value="1"/>
</dbReference>
<dbReference type="CDD" id="cd07067">
    <property type="entry name" value="HP_PGM_like"/>
    <property type="match status" value="1"/>
</dbReference>
<evidence type="ECO:0000259" key="4">
    <source>
        <dbReference type="Pfam" id="PF01591"/>
    </source>
</evidence>
<dbReference type="SMART" id="SM00855">
    <property type="entry name" value="PGAM"/>
    <property type="match status" value="1"/>
</dbReference>
<dbReference type="GO" id="GO:0006003">
    <property type="term" value="P:fructose 2,6-bisphosphate metabolic process"/>
    <property type="evidence" value="ECO:0007669"/>
    <property type="project" value="InterPro"/>
</dbReference>
<dbReference type="InterPro" id="IPR013078">
    <property type="entry name" value="His_Pase_superF_clade-1"/>
</dbReference>
<keyword evidence="6" id="KW-1185">Reference proteome</keyword>
<dbReference type="GO" id="GO:0005524">
    <property type="term" value="F:ATP binding"/>
    <property type="evidence" value="ECO:0007669"/>
    <property type="project" value="UniProtKB-KW"/>
</dbReference>
<feature type="domain" description="6-phosphofructo-2-kinase" evidence="4">
    <location>
        <begin position="9"/>
        <end position="227"/>
    </location>
</feature>
<dbReference type="Gene3D" id="3.40.50.300">
    <property type="entry name" value="P-loop containing nucleotide triphosphate hydrolases"/>
    <property type="match status" value="1"/>
</dbReference>
<evidence type="ECO:0000256" key="2">
    <source>
        <dbReference type="ARBA" id="ARBA00022840"/>
    </source>
</evidence>
<dbReference type="Pfam" id="PF00300">
    <property type="entry name" value="His_Phos_1"/>
    <property type="match status" value="1"/>
</dbReference>